<feature type="region of interest" description="Disordered" evidence="2">
    <location>
        <begin position="938"/>
        <end position="966"/>
    </location>
</feature>
<evidence type="ECO:0000313" key="4">
    <source>
        <dbReference type="EMBL" id="KER20271.1"/>
    </source>
</evidence>
<sequence>MHDEVSETENIRKNLAIERMIVDGCELLLDVNQVFVRQGEHFFRTPETSIPLVIGCILTGTLIQVICDKPRSSRSRLGNFGGSAREKKEAVRQVFLFTNHLLITARTNNGRLRLVKNYGKISLIECTLVEDTSASLLNADDDDCLLFSSVCNRALRDPANYELCSPLFGVTHWSQYLAAVVQFHLSTLFFPTPCIGPPLSEQTMGNVGRRSLDPFSPAARAPVSISAPNNFATTPSKDNTSTTMATMPGSQICHKPPIRADSGPLTSGMTPSRRLTPSDNATRHSSGSALSGCPSGTTTRSWAGSTTAVPHRHSTSLCTAPTETDSGSRTAAGPTSDANVVNSLPTSSGFPNIPPLPLIHRLSSNFSMLSTSTATPINSSGNDKADYGNLDFRLIWEPKNGQPTSIWLVASTLQEKAAWCSDISQIRYATVDRLLDRLTDARFLSIDFLNTFLLTYRVFTTGLTVIWALKQVLANPEMEGAASTILLQHQPAQVSINTSTLIYSPNVSQEGRSPSAFRFSDVAMPGRLPVLQEKLSLQEEDQLKDDESRPKTASPVQSTHSCLPELRLKAPIIKRRPFNLPSRPMSASESPNPASPEGTISASLLDSQRMSRSEINYGTEKDSKNSSGNLDTADLAGRPRTLSSCSSPPPLIPRSPIFSGIFNIRDDPPLQLPNLSELVGKHHNQIQSMCPNTFPFISPQPTKRNSAKRETVPSSPLDNATSDGVLTKGHTRLAPLASCELVTDDPEGTNTADRARSYSGIQNVDEAKEKAETVSNSESTRQRRRSHSAECFPVGFDRMLLVDSVCEGDSDKHVRIKSENMLNPVGSQKLLKFRTGKSRAIIRNNRIRHTMQCKNAAKYRHGRRTRCSSSGYRLYPLGICIDNHQDHGAVILGMNPQKGHSLSEFIFFSGFCYRAPFAIIDVHFEHLSFFASHQDAWDSTDSQVSPNNENEPRPSPEVGTSRTTTSKGIVATHKEFYDGLQSTERKPPCQVSQSDETHRLVENYLNQNIAPPCREHTSEGQKSTKPKLPSNTQHPVFFHRQFFCSNLNIAPDSQAHHNLPKSQSDAATSLVVRSNPGLPVNLSPITEGLDLATKLIHEDRENKGACQTLAKSTMLAALRCPAGLVRIRQGEERVQPKENPVVTMLNGNCTVHDTIQSSPSSPRNSHEPLSGQN</sequence>
<protein>
    <recommendedName>
        <fullName evidence="3">N-terminal Ras-GEF domain-containing protein</fullName>
    </recommendedName>
</protein>
<feature type="region of interest" description="Disordered" evidence="2">
    <location>
        <begin position="539"/>
        <end position="561"/>
    </location>
</feature>
<proteinExistence type="predicted"/>
<dbReference type="Pfam" id="PF00618">
    <property type="entry name" value="RasGEF_N"/>
    <property type="match status" value="1"/>
</dbReference>
<dbReference type="Gene3D" id="2.30.29.30">
    <property type="entry name" value="Pleckstrin-homology domain (PH domain)/Phosphotyrosine-binding domain (PTB)"/>
    <property type="match status" value="1"/>
</dbReference>
<dbReference type="SUPFAM" id="SSF48366">
    <property type="entry name" value="Ras GEF"/>
    <property type="match status" value="1"/>
</dbReference>
<feature type="region of interest" description="Disordered" evidence="2">
    <location>
        <begin position="742"/>
        <end position="787"/>
    </location>
</feature>
<name>A0A074YZQ9_OPIVI</name>
<dbReference type="GO" id="GO:0005085">
    <property type="term" value="F:guanyl-nucleotide exchange factor activity"/>
    <property type="evidence" value="ECO:0007669"/>
    <property type="project" value="UniProtKB-KW"/>
</dbReference>
<evidence type="ECO:0000256" key="1">
    <source>
        <dbReference type="PROSITE-ProRule" id="PRU00135"/>
    </source>
</evidence>
<dbReference type="RefSeq" id="XP_009175975.1">
    <property type="nucleotide sequence ID" value="XM_009177711.1"/>
</dbReference>
<feature type="compositionally biased region" description="Polar residues" evidence="2">
    <location>
        <begin position="226"/>
        <end position="249"/>
    </location>
</feature>
<dbReference type="EMBL" id="KL597072">
    <property type="protein sequence ID" value="KER20271.1"/>
    <property type="molecule type" value="Genomic_DNA"/>
</dbReference>
<dbReference type="STRING" id="6198.A0A074YZQ9"/>
<gene>
    <name evidence="4" type="ORF">T265_15355</name>
</gene>
<evidence type="ECO:0000313" key="5">
    <source>
        <dbReference type="Proteomes" id="UP000054324"/>
    </source>
</evidence>
<feature type="region of interest" description="Disordered" evidence="2">
    <location>
        <begin position="574"/>
        <end position="649"/>
    </location>
</feature>
<feature type="compositionally biased region" description="Polar residues" evidence="2">
    <location>
        <begin position="1152"/>
        <end position="1163"/>
    </location>
</feature>
<dbReference type="SUPFAM" id="SSF50729">
    <property type="entry name" value="PH domain-like"/>
    <property type="match status" value="1"/>
</dbReference>
<dbReference type="PROSITE" id="PS50212">
    <property type="entry name" value="RASGEF_NTER"/>
    <property type="match status" value="1"/>
</dbReference>
<dbReference type="AlphaFoldDB" id="A0A074YZQ9"/>
<feature type="domain" description="N-terminal Ras-GEF" evidence="3">
    <location>
        <begin position="422"/>
        <end position="543"/>
    </location>
</feature>
<dbReference type="OrthoDB" id="10254377at2759"/>
<keyword evidence="1" id="KW-0344">Guanine-nucleotide releasing factor</keyword>
<dbReference type="InterPro" id="IPR023578">
    <property type="entry name" value="Ras_GEF_dom_sf"/>
</dbReference>
<feature type="region of interest" description="Disordered" evidence="2">
    <location>
        <begin position="701"/>
        <end position="725"/>
    </location>
</feature>
<evidence type="ECO:0000259" key="3">
    <source>
        <dbReference type="PROSITE" id="PS50212"/>
    </source>
</evidence>
<feature type="compositionally biased region" description="Polar residues" evidence="2">
    <location>
        <begin position="598"/>
        <end position="616"/>
    </location>
</feature>
<feature type="compositionally biased region" description="Polar residues" evidence="2">
    <location>
        <begin position="315"/>
        <end position="329"/>
    </location>
</feature>
<organism evidence="4 5">
    <name type="scientific">Opisthorchis viverrini</name>
    <name type="common">Southeast Asian liver fluke</name>
    <dbReference type="NCBI Taxonomy" id="6198"/>
    <lineage>
        <taxon>Eukaryota</taxon>
        <taxon>Metazoa</taxon>
        <taxon>Spiralia</taxon>
        <taxon>Lophotrochozoa</taxon>
        <taxon>Platyhelminthes</taxon>
        <taxon>Trematoda</taxon>
        <taxon>Digenea</taxon>
        <taxon>Opisthorchiida</taxon>
        <taxon>Opisthorchiata</taxon>
        <taxon>Opisthorchiidae</taxon>
        <taxon>Opisthorchis</taxon>
    </lineage>
</organism>
<feature type="compositionally biased region" description="Polar residues" evidence="2">
    <location>
        <begin position="264"/>
        <end position="308"/>
    </location>
</feature>
<dbReference type="KEGG" id="ovi:T265_15355"/>
<feature type="non-terminal residue" evidence="4">
    <location>
        <position position="1173"/>
    </location>
</feature>
<dbReference type="InterPro" id="IPR011993">
    <property type="entry name" value="PH-like_dom_sf"/>
</dbReference>
<dbReference type="Proteomes" id="UP000054324">
    <property type="component" value="Unassembled WGS sequence"/>
</dbReference>
<reference evidence="4 5" key="1">
    <citation type="submission" date="2013-11" db="EMBL/GenBank/DDBJ databases">
        <title>Opisthorchis viverrini - life in the bile duct.</title>
        <authorList>
            <person name="Young N.D."/>
            <person name="Nagarajan N."/>
            <person name="Lin S.J."/>
            <person name="Korhonen P.K."/>
            <person name="Jex A.R."/>
            <person name="Hall R.S."/>
            <person name="Safavi-Hemami H."/>
            <person name="Kaewkong W."/>
            <person name="Bertrand D."/>
            <person name="Gao S."/>
            <person name="Seet Q."/>
            <person name="Wongkham S."/>
            <person name="Teh B.T."/>
            <person name="Wongkham C."/>
            <person name="Intapan P.M."/>
            <person name="Maleewong W."/>
            <person name="Yang X."/>
            <person name="Hu M."/>
            <person name="Wang Z."/>
            <person name="Hofmann A."/>
            <person name="Sternberg P.W."/>
            <person name="Tan P."/>
            <person name="Wang J."/>
            <person name="Gasser R.B."/>
        </authorList>
    </citation>
    <scope>NUCLEOTIDE SEQUENCE [LARGE SCALE GENOMIC DNA]</scope>
</reference>
<feature type="compositionally biased region" description="Low complexity" evidence="2">
    <location>
        <begin position="584"/>
        <end position="597"/>
    </location>
</feature>
<feature type="compositionally biased region" description="Polar residues" evidence="2">
    <location>
        <begin position="712"/>
        <end position="724"/>
    </location>
</feature>
<feature type="region of interest" description="Disordered" evidence="2">
    <location>
        <begin position="1152"/>
        <end position="1173"/>
    </location>
</feature>
<dbReference type="CTD" id="20329520"/>
<feature type="region of interest" description="Disordered" evidence="2">
    <location>
        <begin position="226"/>
        <end position="343"/>
    </location>
</feature>
<dbReference type="Gene3D" id="1.20.870.10">
    <property type="entry name" value="Son of sevenless (SoS) protein Chain: S domain 1"/>
    <property type="match status" value="1"/>
</dbReference>
<dbReference type="InterPro" id="IPR000651">
    <property type="entry name" value="Ras-like_Gua-exchang_fac_N"/>
</dbReference>
<dbReference type="GeneID" id="20329520"/>
<keyword evidence="5" id="KW-1185">Reference proteome</keyword>
<accession>A0A074YZQ9</accession>
<evidence type="ECO:0000256" key="2">
    <source>
        <dbReference type="SAM" id="MobiDB-lite"/>
    </source>
</evidence>